<keyword evidence="2" id="KW-1185">Reference proteome</keyword>
<comment type="caution">
    <text evidence="1">The sequence shown here is derived from an EMBL/GenBank/DDBJ whole genome shotgun (WGS) entry which is preliminary data.</text>
</comment>
<dbReference type="Proteomes" id="UP001198565">
    <property type="component" value="Unassembled WGS sequence"/>
</dbReference>
<gene>
    <name evidence="1" type="ORF">K7472_09130</name>
</gene>
<evidence type="ECO:0000313" key="2">
    <source>
        <dbReference type="Proteomes" id="UP001198565"/>
    </source>
</evidence>
<organism evidence="1 2">
    <name type="scientific">Streptantibioticus parmotrematis</name>
    <dbReference type="NCBI Taxonomy" id="2873249"/>
    <lineage>
        <taxon>Bacteria</taxon>
        <taxon>Bacillati</taxon>
        <taxon>Actinomycetota</taxon>
        <taxon>Actinomycetes</taxon>
        <taxon>Kitasatosporales</taxon>
        <taxon>Streptomycetaceae</taxon>
        <taxon>Streptantibioticus</taxon>
    </lineage>
</organism>
<accession>A0ABS7QP96</accession>
<evidence type="ECO:0000313" key="1">
    <source>
        <dbReference type="EMBL" id="MBY8885006.1"/>
    </source>
</evidence>
<dbReference type="EMBL" id="JAINVZ010000004">
    <property type="protein sequence ID" value="MBY8885006.1"/>
    <property type="molecule type" value="Genomic_DNA"/>
</dbReference>
<protein>
    <submittedName>
        <fullName evidence="1">Uncharacterized protein</fullName>
    </submittedName>
</protein>
<proteinExistence type="predicted"/>
<name>A0ABS7QP96_9ACTN</name>
<reference evidence="1 2" key="1">
    <citation type="submission" date="2021-08" db="EMBL/GenBank/DDBJ databases">
        <title>Streptomyces sp. PTM05 isolated from lichen.</title>
        <authorList>
            <person name="Somphong A."/>
            <person name="Phongsopitanun W."/>
            <person name="Tanasupawat S."/>
        </authorList>
    </citation>
    <scope>NUCLEOTIDE SEQUENCE [LARGE SCALE GENOMIC DNA]</scope>
    <source>
        <strain evidence="1 2">Ptm05</strain>
    </source>
</reference>
<sequence>MSTQHAFEMLLKSALVQQRVDVFDRDADMSFGFDKCVNLCTERLQVSTQEAGFLRMLAKLRDAEQHWYGVVSEGILYTCMRAAVTLFDELLRRAFSESLAKHLPDRILPISTYPPKHIQALIDEEFRQVQELLRPGKRHGAEARGRIRTLLAIQALEIEEFRISERDIDKFEQGVRKGEGRADLLPNLSTVGTEVSGEGINVTVHFTKTQGAPVRWAGGDDAAAAVKVEDLWNKFHWTRGKLAAKLGLSTGYAAALRWKLGIDDDESCHMHRFHNRTRIDGYSDNAFRKMKEVMTAPGFDIRAIYQEYRFRNSI</sequence>